<keyword evidence="3 6" id="KW-0521">NADP</keyword>
<dbReference type="Pfam" id="PF01256">
    <property type="entry name" value="Carb_kinase"/>
    <property type="match status" value="1"/>
</dbReference>
<dbReference type="PANTHER" id="PTHR12592">
    <property type="entry name" value="ATP-DEPENDENT (S)-NAD(P)H-HYDRATE DEHYDRATASE FAMILY MEMBER"/>
    <property type="match status" value="1"/>
</dbReference>
<dbReference type="Gene3D" id="3.40.1190.20">
    <property type="match status" value="1"/>
</dbReference>
<comment type="caution">
    <text evidence="6">Lacks conserved residue(s) required for the propagation of feature annotation.</text>
</comment>
<evidence type="ECO:0000256" key="6">
    <source>
        <dbReference type="HAMAP-Rule" id="MF_01965"/>
    </source>
</evidence>
<keyword evidence="2 6" id="KW-0067">ATP-binding</keyword>
<gene>
    <name evidence="6" type="primary">nnrD</name>
    <name evidence="9" type="ORF">GCM10023351_34670</name>
</gene>
<dbReference type="HAMAP" id="MF_01965">
    <property type="entry name" value="NADHX_dehydratase"/>
    <property type="match status" value="1"/>
</dbReference>
<proteinExistence type="inferred from homology"/>
<dbReference type="PROSITE" id="PS51383">
    <property type="entry name" value="YJEF_C_3"/>
    <property type="match status" value="1"/>
</dbReference>
<evidence type="ECO:0000313" key="10">
    <source>
        <dbReference type="Proteomes" id="UP001501645"/>
    </source>
</evidence>
<feature type="binding site" evidence="6">
    <location>
        <position position="227"/>
    </location>
    <ligand>
        <name>AMP</name>
        <dbReference type="ChEBI" id="CHEBI:456215"/>
    </ligand>
</feature>
<protein>
    <recommendedName>
        <fullName evidence="6">ADP-dependent (S)-NAD(P)H-hydrate dehydratase</fullName>
        <ecNumber evidence="6">4.2.1.136</ecNumber>
    </recommendedName>
    <alternativeName>
        <fullName evidence="6">ADP-dependent NAD(P)HX dehydratase</fullName>
    </alternativeName>
</protein>
<evidence type="ECO:0000256" key="1">
    <source>
        <dbReference type="ARBA" id="ARBA00022741"/>
    </source>
</evidence>
<dbReference type="CDD" id="cd01171">
    <property type="entry name" value="YXKO-related"/>
    <property type="match status" value="1"/>
</dbReference>
<evidence type="ECO:0000256" key="7">
    <source>
        <dbReference type="SAM" id="MobiDB-lite"/>
    </source>
</evidence>
<accession>A0ABP9ATC1</accession>
<feature type="binding site" evidence="6">
    <location>
        <position position="111"/>
    </location>
    <ligand>
        <name>(6S)-NADPHX</name>
        <dbReference type="ChEBI" id="CHEBI:64076"/>
    </ligand>
</feature>
<dbReference type="EMBL" id="BAABKO010000008">
    <property type="protein sequence ID" value="GAA4785930.1"/>
    <property type="molecule type" value="Genomic_DNA"/>
</dbReference>
<feature type="domain" description="YjeF C-terminal" evidence="8">
    <location>
        <begin position="8"/>
        <end position="287"/>
    </location>
</feature>
<comment type="cofactor">
    <cofactor evidence="6">
        <name>Mg(2+)</name>
        <dbReference type="ChEBI" id="CHEBI:18420"/>
    </cofactor>
</comment>
<feature type="region of interest" description="Disordered" evidence="7">
    <location>
        <begin position="1"/>
        <end position="21"/>
    </location>
</feature>
<sequence>MSRRSERVTQRTLRRWGLPDPGSSKYDRGTVLVVGGALRSPGAAMLAGTAALRVGAGRITLAVARSVAAAVGAAVPEAGIVPLADEDGSVRGDVSLAADLDDVQCVLVGSGLDDVDAAGGLLAGLIADAPPSVAFVVDAFALAALARRPSLADALRGRLVLTPSPTEVGVLLGAEVPSEGRAFARAARAVAERYGAAVATQSLVTDADGSAWRIRAGGPGLGTSGSGDVLAGAVAGFAARGLSPARAAVWGTYVHAAAGDELAGRRDGVGYLAGELAGRFPGVIGRMTSVS</sequence>
<keyword evidence="5 6" id="KW-0456">Lyase</keyword>
<feature type="binding site" evidence="6">
    <location>
        <position position="43"/>
    </location>
    <ligand>
        <name>(6S)-NADPHX</name>
        <dbReference type="ChEBI" id="CHEBI:64076"/>
    </ligand>
</feature>
<organism evidence="9 10">
    <name type="scientific">Microbacterium gilvum</name>
    <dbReference type="NCBI Taxonomy" id="1336204"/>
    <lineage>
        <taxon>Bacteria</taxon>
        <taxon>Bacillati</taxon>
        <taxon>Actinomycetota</taxon>
        <taxon>Actinomycetes</taxon>
        <taxon>Micrococcales</taxon>
        <taxon>Microbacteriaceae</taxon>
        <taxon>Microbacterium</taxon>
    </lineage>
</organism>
<comment type="function">
    <text evidence="6">Catalyzes the dehydration of the S-form of NAD(P)HX at the expense of ADP, which is converted to AMP. Together with NAD(P)HX epimerase, which catalyzes the epimerization of the S- and R-forms, the enzyme allows the repair of both epimers of NAD(P)HX, a damaged form of NAD(P)H that is a result of enzymatic or heat-dependent hydration.</text>
</comment>
<evidence type="ECO:0000259" key="8">
    <source>
        <dbReference type="PROSITE" id="PS51383"/>
    </source>
</evidence>
<keyword evidence="10" id="KW-1185">Reference proteome</keyword>
<evidence type="ECO:0000256" key="2">
    <source>
        <dbReference type="ARBA" id="ARBA00022840"/>
    </source>
</evidence>
<evidence type="ECO:0000313" key="9">
    <source>
        <dbReference type="EMBL" id="GAA4785930.1"/>
    </source>
</evidence>
<reference evidence="10" key="1">
    <citation type="journal article" date="2019" name="Int. J. Syst. Evol. Microbiol.">
        <title>The Global Catalogue of Microorganisms (GCM) 10K type strain sequencing project: providing services to taxonomists for standard genome sequencing and annotation.</title>
        <authorList>
            <consortium name="The Broad Institute Genomics Platform"/>
            <consortium name="The Broad Institute Genome Sequencing Center for Infectious Disease"/>
            <person name="Wu L."/>
            <person name="Ma J."/>
        </authorList>
    </citation>
    <scope>NUCLEOTIDE SEQUENCE [LARGE SCALE GENOMIC DNA]</scope>
    <source>
        <strain evidence="10">JCM 18537</strain>
    </source>
</reference>
<dbReference type="Proteomes" id="UP001501645">
    <property type="component" value="Unassembled WGS sequence"/>
</dbReference>
<name>A0ABP9ATC1_9MICO</name>
<evidence type="ECO:0000256" key="5">
    <source>
        <dbReference type="ARBA" id="ARBA00023239"/>
    </source>
</evidence>
<dbReference type="EC" id="4.2.1.136" evidence="6"/>
<comment type="catalytic activity">
    <reaction evidence="6">
        <text>(6S)-NADHX + ADP = AMP + phosphate + NADH + H(+)</text>
        <dbReference type="Rhea" id="RHEA:32223"/>
        <dbReference type="ChEBI" id="CHEBI:15378"/>
        <dbReference type="ChEBI" id="CHEBI:43474"/>
        <dbReference type="ChEBI" id="CHEBI:57945"/>
        <dbReference type="ChEBI" id="CHEBI:64074"/>
        <dbReference type="ChEBI" id="CHEBI:456215"/>
        <dbReference type="ChEBI" id="CHEBI:456216"/>
        <dbReference type="EC" id="4.2.1.136"/>
    </reaction>
</comment>
<comment type="similarity">
    <text evidence="6">Belongs to the NnrD/CARKD family.</text>
</comment>
<comment type="caution">
    <text evidence="9">The sequence shown here is derived from an EMBL/GenBank/DDBJ whole genome shotgun (WGS) entry which is preliminary data.</text>
</comment>
<keyword evidence="1 6" id="KW-0547">Nucleotide-binding</keyword>
<comment type="catalytic activity">
    <reaction evidence="6">
        <text>(6S)-NADPHX + ADP = AMP + phosphate + NADPH + H(+)</text>
        <dbReference type="Rhea" id="RHEA:32235"/>
        <dbReference type="ChEBI" id="CHEBI:15378"/>
        <dbReference type="ChEBI" id="CHEBI:43474"/>
        <dbReference type="ChEBI" id="CHEBI:57783"/>
        <dbReference type="ChEBI" id="CHEBI:64076"/>
        <dbReference type="ChEBI" id="CHEBI:456215"/>
        <dbReference type="ChEBI" id="CHEBI:456216"/>
        <dbReference type="EC" id="4.2.1.136"/>
    </reaction>
</comment>
<evidence type="ECO:0000256" key="4">
    <source>
        <dbReference type="ARBA" id="ARBA00023027"/>
    </source>
</evidence>
<dbReference type="SUPFAM" id="SSF53613">
    <property type="entry name" value="Ribokinase-like"/>
    <property type="match status" value="1"/>
</dbReference>
<keyword evidence="4 6" id="KW-0520">NAD</keyword>
<dbReference type="InterPro" id="IPR000631">
    <property type="entry name" value="CARKD"/>
</dbReference>
<evidence type="ECO:0000256" key="3">
    <source>
        <dbReference type="ARBA" id="ARBA00022857"/>
    </source>
</evidence>
<dbReference type="InterPro" id="IPR029056">
    <property type="entry name" value="Ribokinase-like"/>
</dbReference>
<dbReference type="PANTHER" id="PTHR12592:SF0">
    <property type="entry name" value="ATP-DEPENDENT (S)-NAD(P)H-HYDRATE DEHYDRATASE"/>
    <property type="match status" value="1"/>
</dbReference>
<feature type="binding site" evidence="6">
    <location>
        <position position="228"/>
    </location>
    <ligand>
        <name>(6S)-NADPHX</name>
        <dbReference type="ChEBI" id="CHEBI:64076"/>
    </ligand>
</feature>
<comment type="subunit">
    <text evidence="6">Homotetramer.</text>
</comment>